<dbReference type="Pfam" id="PF01400">
    <property type="entry name" value="Astacin"/>
    <property type="match status" value="1"/>
</dbReference>
<dbReference type="PRINTS" id="PR00480">
    <property type="entry name" value="ASTACIN"/>
</dbReference>
<reference evidence="11 13" key="1">
    <citation type="journal article" date="2019" name="Sci. Rep.">
        <title>Orb-weaving spider Araneus ventricosus genome elucidates the spidroin gene catalogue.</title>
        <authorList>
            <person name="Kono N."/>
            <person name="Nakamura H."/>
            <person name="Ohtoshi R."/>
            <person name="Moran D.A.P."/>
            <person name="Shinohara A."/>
            <person name="Yoshida Y."/>
            <person name="Fujiwara M."/>
            <person name="Mori M."/>
            <person name="Tomita M."/>
            <person name="Arakawa K."/>
        </authorList>
    </citation>
    <scope>NUCLEOTIDE SEQUENCE [LARGE SCALE GENOMIC DNA]</scope>
</reference>
<evidence type="ECO:0000313" key="11">
    <source>
        <dbReference type="EMBL" id="GBN62948.1"/>
    </source>
</evidence>
<evidence type="ECO:0000313" key="12">
    <source>
        <dbReference type="EMBL" id="GBN63005.1"/>
    </source>
</evidence>
<evidence type="ECO:0000256" key="2">
    <source>
        <dbReference type="ARBA" id="ARBA00022670"/>
    </source>
</evidence>
<dbReference type="OrthoDB" id="291007at2759"/>
<evidence type="ECO:0000256" key="5">
    <source>
        <dbReference type="ARBA" id="ARBA00022833"/>
    </source>
</evidence>
<dbReference type="EC" id="3.4.24.-" evidence="9"/>
<feature type="non-terminal residue" evidence="11">
    <location>
        <position position="1"/>
    </location>
</feature>
<dbReference type="GO" id="GO:0004222">
    <property type="term" value="F:metalloendopeptidase activity"/>
    <property type="evidence" value="ECO:0007669"/>
    <property type="project" value="UniProtKB-UniRule"/>
</dbReference>
<evidence type="ECO:0000256" key="6">
    <source>
        <dbReference type="ARBA" id="ARBA00023049"/>
    </source>
</evidence>
<dbReference type="AlphaFoldDB" id="A0A4Y2QI34"/>
<dbReference type="Proteomes" id="UP000499080">
    <property type="component" value="Unassembled WGS sequence"/>
</dbReference>
<keyword evidence="3 8" id="KW-0479">Metal-binding</keyword>
<dbReference type="InterPro" id="IPR034035">
    <property type="entry name" value="Astacin-like_dom"/>
</dbReference>
<evidence type="ECO:0000313" key="13">
    <source>
        <dbReference type="Proteomes" id="UP000499080"/>
    </source>
</evidence>
<comment type="caution">
    <text evidence="11">The sequence shown here is derived from an EMBL/GenBank/DDBJ whole genome shotgun (WGS) entry which is preliminary data.</text>
</comment>
<evidence type="ECO:0000259" key="10">
    <source>
        <dbReference type="PROSITE" id="PS51864"/>
    </source>
</evidence>
<name>A0A4Y2QI34_ARAVE</name>
<evidence type="ECO:0000256" key="4">
    <source>
        <dbReference type="ARBA" id="ARBA00022801"/>
    </source>
</evidence>
<dbReference type="InterPro" id="IPR024079">
    <property type="entry name" value="MetalloPept_cat_dom_sf"/>
</dbReference>
<evidence type="ECO:0000256" key="8">
    <source>
        <dbReference type="PROSITE-ProRule" id="PRU01211"/>
    </source>
</evidence>
<dbReference type="PANTHER" id="PTHR10127:SF780">
    <property type="entry name" value="METALLOENDOPEPTIDASE"/>
    <property type="match status" value="1"/>
</dbReference>
<dbReference type="PANTHER" id="PTHR10127">
    <property type="entry name" value="DISCOIDIN, CUB, EGF, LAMININ , AND ZINC METALLOPROTEASE DOMAIN CONTAINING"/>
    <property type="match status" value="1"/>
</dbReference>
<protein>
    <recommendedName>
        <fullName evidence="9">Metalloendopeptidase</fullName>
        <ecNumber evidence="9">3.4.24.-</ecNumber>
    </recommendedName>
</protein>
<feature type="domain" description="Peptidase M12A" evidence="10">
    <location>
        <begin position="1"/>
        <end position="194"/>
    </location>
</feature>
<proteinExistence type="predicted"/>
<dbReference type="EMBL" id="BGPR01013955">
    <property type="protein sequence ID" value="GBN63005.1"/>
    <property type="molecule type" value="Genomic_DNA"/>
</dbReference>
<feature type="active site" evidence="8">
    <location>
        <position position="93"/>
    </location>
</feature>
<feature type="binding site" evidence="8">
    <location>
        <position position="102"/>
    </location>
    <ligand>
        <name>Zn(2+)</name>
        <dbReference type="ChEBI" id="CHEBI:29105"/>
        <note>catalytic</note>
    </ligand>
</feature>
<dbReference type="GO" id="GO:0006508">
    <property type="term" value="P:proteolysis"/>
    <property type="evidence" value="ECO:0007669"/>
    <property type="project" value="UniProtKB-KW"/>
</dbReference>
<accession>A0A4Y2QI34</accession>
<comment type="caution">
    <text evidence="8">Lacks conserved residue(s) required for the propagation of feature annotation.</text>
</comment>
<dbReference type="GO" id="GO:0008270">
    <property type="term" value="F:zinc ion binding"/>
    <property type="evidence" value="ECO:0007669"/>
    <property type="project" value="UniProtKB-UniRule"/>
</dbReference>
<evidence type="ECO:0000256" key="3">
    <source>
        <dbReference type="ARBA" id="ARBA00022723"/>
    </source>
</evidence>
<comment type="function">
    <text evidence="7">Zinc metalloprotease. Provoques deadhesion of endothelial cells from cell cultures, and also degradation of fibronectin, fibrinogen and gelatin in vitro. Its role in the venom is not fully understood but it might act as a spreading factor that facilitates diffusion of other venom toxins. Alternatively, it might be involved in the proteolytic processing of other venom toxins or it might play a role in extra-oral digestion of prey.</text>
</comment>
<dbReference type="SMART" id="SM00235">
    <property type="entry name" value="ZnMc"/>
    <property type="match status" value="1"/>
</dbReference>
<keyword evidence="6 8" id="KW-0482">Metalloprotease</keyword>
<feature type="binding site" evidence="8">
    <location>
        <position position="92"/>
    </location>
    <ligand>
        <name>Zn(2+)</name>
        <dbReference type="ChEBI" id="CHEBI:29105"/>
        <note>catalytic</note>
    </ligand>
</feature>
<gene>
    <name evidence="11" type="primary">VMPA_39</name>
    <name evidence="12" type="synonym">VMPA_16</name>
    <name evidence="11" type="ORF">AVEN_25117_1</name>
    <name evidence="12" type="ORF">AVEN_26584_1</name>
</gene>
<dbReference type="EMBL" id="BGPR01013946">
    <property type="protein sequence ID" value="GBN62948.1"/>
    <property type="molecule type" value="Genomic_DNA"/>
</dbReference>
<evidence type="ECO:0000256" key="1">
    <source>
        <dbReference type="ARBA" id="ARBA00011245"/>
    </source>
</evidence>
<keyword evidence="4 8" id="KW-0378">Hydrolase</keyword>
<dbReference type="InterPro" id="IPR006026">
    <property type="entry name" value="Peptidase_Metallo"/>
</dbReference>
<keyword evidence="2 8" id="KW-0645">Protease</keyword>
<comment type="cofactor">
    <cofactor evidence="8 9">
        <name>Zn(2+)</name>
        <dbReference type="ChEBI" id="CHEBI:29105"/>
    </cofactor>
    <text evidence="8 9">Binds 1 zinc ion per subunit.</text>
</comment>
<evidence type="ECO:0000256" key="9">
    <source>
        <dbReference type="RuleBase" id="RU361183"/>
    </source>
</evidence>
<dbReference type="PROSITE" id="PS51864">
    <property type="entry name" value="ASTACIN"/>
    <property type="match status" value="1"/>
</dbReference>
<dbReference type="Gene3D" id="3.40.390.10">
    <property type="entry name" value="Collagenase (Catalytic Domain)"/>
    <property type="match status" value="1"/>
</dbReference>
<sequence>RQQDHNGRRILLIPYVIRDEFNRSPIELETIQRAMRMIEHYSPVRFIRRTNEECYLTITEGEGCWYSGVDGNSCLATISLGRGCEGYGTVLHELLHALGFQHEQQRPDRDDFVIIYEDYIIEGKKRQFKILEDYRWHDFPFDYNSNMMYDSYAFSKDRQRLPTITTKNGIIIPRNDDLSDGDIRKLRELQKIVNENGCIFL</sequence>
<dbReference type="InterPro" id="IPR001506">
    <property type="entry name" value="Peptidase_M12A"/>
</dbReference>
<keyword evidence="13" id="KW-1185">Reference proteome</keyword>
<evidence type="ECO:0000256" key="7">
    <source>
        <dbReference type="ARBA" id="ARBA00025529"/>
    </source>
</evidence>
<organism evidence="11 13">
    <name type="scientific">Araneus ventricosus</name>
    <name type="common">Orbweaver spider</name>
    <name type="synonym">Epeira ventricosa</name>
    <dbReference type="NCBI Taxonomy" id="182803"/>
    <lineage>
        <taxon>Eukaryota</taxon>
        <taxon>Metazoa</taxon>
        <taxon>Ecdysozoa</taxon>
        <taxon>Arthropoda</taxon>
        <taxon>Chelicerata</taxon>
        <taxon>Arachnida</taxon>
        <taxon>Araneae</taxon>
        <taxon>Araneomorphae</taxon>
        <taxon>Entelegynae</taxon>
        <taxon>Araneoidea</taxon>
        <taxon>Araneidae</taxon>
        <taxon>Araneus</taxon>
    </lineage>
</organism>
<dbReference type="CDD" id="cd04280">
    <property type="entry name" value="ZnMc_astacin_like"/>
    <property type="match status" value="1"/>
</dbReference>
<dbReference type="SUPFAM" id="SSF55486">
    <property type="entry name" value="Metalloproteases ('zincins'), catalytic domain"/>
    <property type="match status" value="1"/>
</dbReference>
<keyword evidence="5 8" id="KW-0862">Zinc</keyword>
<comment type="subunit">
    <text evidence="1">Monomer.</text>
</comment>
<feature type="binding site" evidence="8">
    <location>
        <position position="96"/>
    </location>
    <ligand>
        <name>Zn(2+)</name>
        <dbReference type="ChEBI" id="CHEBI:29105"/>
        <note>catalytic</note>
    </ligand>
</feature>